<accession>A0A3P7VJU9</accession>
<dbReference type="Proteomes" id="UP000050761">
    <property type="component" value="Unassembled WGS sequence"/>
</dbReference>
<keyword evidence="2" id="KW-1185">Reference proteome</keyword>
<dbReference type="AlphaFoldDB" id="A0A183FCA1"/>
<evidence type="ECO:0000313" key="1">
    <source>
        <dbReference type="EMBL" id="VDO43499.1"/>
    </source>
</evidence>
<evidence type="ECO:0000313" key="3">
    <source>
        <dbReference type="WBParaSite" id="HPBE_0000379301-mRNA-1"/>
    </source>
</evidence>
<evidence type="ECO:0000313" key="2">
    <source>
        <dbReference type="Proteomes" id="UP000050761"/>
    </source>
</evidence>
<accession>A0A183FCA1</accession>
<dbReference type="OrthoDB" id="370281at2759"/>
<dbReference type="EMBL" id="UZAH01015118">
    <property type="protein sequence ID" value="VDO43499.1"/>
    <property type="molecule type" value="Genomic_DNA"/>
</dbReference>
<reference evidence="1 2" key="1">
    <citation type="submission" date="2018-11" db="EMBL/GenBank/DDBJ databases">
        <authorList>
            <consortium name="Pathogen Informatics"/>
        </authorList>
    </citation>
    <scope>NUCLEOTIDE SEQUENCE [LARGE SCALE GENOMIC DNA]</scope>
</reference>
<sequence length="45" mass="5018">MVSQICTLGLALLLVIAFYSRLVPLKMKPLPGKSARYKEGVFYAM</sequence>
<dbReference type="WBParaSite" id="HPBE_0000379301-mRNA-1">
    <property type="protein sequence ID" value="HPBE_0000379301-mRNA-1"/>
    <property type="gene ID" value="HPBE_0000379301"/>
</dbReference>
<reference evidence="3" key="2">
    <citation type="submission" date="2019-09" db="UniProtKB">
        <authorList>
            <consortium name="WormBaseParasite"/>
        </authorList>
    </citation>
    <scope>IDENTIFICATION</scope>
</reference>
<protein>
    <submittedName>
        <fullName evidence="3">Cytochrome P450</fullName>
    </submittedName>
</protein>
<gene>
    <name evidence="1" type="ORF">HPBE_LOCUS3794</name>
</gene>
<name>A0A183FCA1_HELPZ</name>
<organism evidence="2 3">
    <name type="scientific">Heligmosomoides polygyrus</name>
    <name type="common">Parasitic roundworm</name>
    <dbReference type="NCBI Taxonomy" id="6339"/>
    <lineage>
        <taxon>Eukaryota</taxon>
        <taxon>Metazoa</taxon>
        <taxon>Ecdysozoa</taxon>
        <taxon>Nematoda</taxon>
        <taxon>Chromadorea</taxon>
        <taxon>Rhabditida</taxon>
        <taxon>Rhabditina</taxon>
        <taxon>Rhabditomorpha</taxon>
        <taxon>Strongyloidea</taxon>
        <taxon>Heligmosomidae</taxon>
        <taxon>Heligmosomoides</taxon>
    </lineage>
</organism>
<proteinExistence type="predicted"/>